<protein>
    <recommendedName>
        <fullName evidence="5 10">Inositol-pentakisphosphate 2-kinase</fullName>
        <ecNumber evidence="4 10">2.7.1.158</ecNumber>
    </recommendedName>
</protein>
<dbReference type="AlphaFoldDB" id="A0A3N4KD74"/>
<dbReference type="Proteomes" id="UP000277580">
    <property type="component" value="Unassembled WGS sequence"/>
</dbReference>
<dbReference type="STRING" id="1392247.A0A3N4KD74"/>
<dbReference type="GO" id="GO:0005524">
    <property type="term" value="F:ATP binding"/>
    <property type="evidence" value="ECO:0007669"/>
    <property type="project" value="UniProtKB-KW"/>
</dbReference>
<dbReference type="InParanoid" id="A0A3N4KD74"/>
<evidence type="ECO:0000256" key="1">
    <source>
        <dbReference type="ARBA" id="ARBA00001774"/>
    </source>
</evidence>
<evidence type="ECO:0000256" key="11">
    <source>
        <dbReference type="SAM" id="MobiDB-lite"/>
    </source>
</evidence>
<evidence type="ECO:0000256" key="3">
    <source>
        <dbReference type="ARBA" id="ARBA00008305"/>
    </source>
</evidence>
<dbReference type="PANTHER" id="PTHR14456">
    <property type="entry name" value="INOSITOL POLYPHOSPHATE KINASE 1"/>
    <property type="match status" value="1"/>
</dbReference>
<accession>A0A3N4KD74</accession>
<dbReference type="EMBL" id="ML119188">
    <property type="protein sequence ID" value="RPB07282.1"/>
    <property type="molecule type" value="Genomic_DNA"/>
</dbReference>
<keyword evidence="7 10" id="KW-0547">Nucleotide-binding</keyword>
<evidence type="ECO:0000256" key="5">
    <source>
        <dbReference type="ARBA" id="ARBA00014846"/>
    </source>
</evidence>
<dbReference type="PANTHER" id="PTHR14456:SF2">
    <property type="entry name" value="INOSITOL-PENTAKISPHOSPHATE 2-KINASE"/>
    <property type="match status" value="1"/>
</dbReference>
<gene>
    <name evidence="12" type="ORF">P167DRAFT_579420</name>
</gene>
<evidence type="ECO:0000256" key="9">
    <source>
        <dbReference type="ARBA" id="ARBA00022840"/>
    </source>
</evidence>
<comment type="catalytic activity">
    <reaction evidence="1 10">
        <text>1D-myo-inositol 1,3,4,5,6-pentakisphosphate + ATP = 1D-myo-inositol hexakisphosphate + ADP + H(+)</text>
        <dbReference type="Rhea" id="RHEA:20313"/>
        <dbReference type="ChEBI" id="CHEBI:15378"/>
        <dbReference type="ChEBI" id="CHEBI:30616"/>
        <dbReference type="ChEBI" id="CHEBI:57733"/>
        <dbReference type="ChEBI" id="CHEBI:58130"/>
        <dbReference type="ChEBI" id="CHEBI:456216"/>
        <dbReference type="EC" id="2.7.1.158"/>
    </reaction>
</comment>
<reference evidence="12 13" key="1">
    <citation type="journal article" date="2018" name="Nat. Ecol. Evol.">
        <title>Pezizomycetes genomes reveal the molecular basis of ectomycorrhizal truffle lifestyle.</title>
        <authorList>
            <person name="Murat C."/>
            <person name="Payen T."/>
            <person name="Noel B."/>
            <person name="Kuo A."/>
            <person name="Morin E."/>
            <person name="Chen J."/>
            <person name="Kohler A."/>
            <person name="Krizsan K."/>
            <person name="Balestrini R."/>
            <person name="Da Silva C."/>
            <person name="Montanini B."/>
            <person name="Hainaut M."/>
            <person name="Levati E."/>
            <person name="Barry K.W."/>
            <person name="Belfiori B."/>
            <person name="Cichocki N."/>
            <person name="Clum A."/>
            <person name="Dockter R.B."/>
            <person name="Fauchery L."/>
            <person name="Guy J."/>
            <person name="Iotti M."/>
            <person name="Le Tacon F."/>
            <person name="Lindquist E.A."/>
            <person name="Lipzen A."/>
            <person name="Malagnac F."/>
            <person name="Mello A."/>
            <person name="Molinier V."/>
            <person name="Miyauchi S."/>
            <person name="Poulain J."/>
            <person name="Riccioni C."/>
            <person name="Rubini A."/>
            <person name="Sitrit Y."/>
            <person name="Splivallo R."/>
            <person name="Traeger S."/>
            <person name="Wang M."/>
            <person name="Zifcakova L."/>
            <person name="Wipf D."/>
            <person name="Zambonelli A."/>
            <person name="Paolocci F."/>
            <person name="Nowrousian M."/>
            <person name="Ottonello S."/>
            <person name="Baldrian P."/>
            <person name="Spatafora J.W."/>
            <person name="Henrissat B."/>
            <person name="Nagy L.G."/>
            <person name="Aury J.M."/>
            <person name="Wincker P."/>
            <person name="Grigoriev I.V."/>
            <person name="Bonfante P."/>
            <person name="Martin F.M."/>
        </authorList>
    </citation>
    <scope>NUCLEOTIDE SEQUENCE [LARGE SCALE GENOMIC DNA]</scope>
    <source>
        <strain evidence="12 13">CCBAS932</strain>
    </source>
</reference>
<evidence type="ECO:0000313" key="12">
    <source>
        <dbReference type="EMBL" id="RPB07282.1"/>
    </source>
</evidence>
<proteinExistence type="inferred from homology"/>
<evidence type="ECO:0000256" key="8">
    <source>
        <dbReference type="ARBA" id="ARBA00022777"/>
    </source>
</evidence>
<organism evidence="12 13">
    <name type="scientific">Morchella conica CCBAS932</name>
    <dbReference type="NCBI Taxonomy" id="1392247"/>
    <lineage>
        <taxon>Eukaryota</taxon>
        <taxon>Fungi</taxon>
        <taxon>Dikarya</taxon>
        <taxon>Ascomycota</taxon>
        <taxon>Pezizomycotina</taxon>
        <taxon>Pezizomycetes</taxon>
        <taxon>Pezizales</taxon>
        <taxon>Morchellaceae</taxon>
        <taxon>Morchella</taxon>
    </lineage>
</organism>
<comment type="domain">
    <text evidence="10">The EXKPK motif is conserved in inositol-pentakisphosphate 2-kinases of both family 1 and 2.</text>
</comment>
<dbReference type="EC" id="2.7.1.158" evidence="4 10"/>
<feature type="region of interest" description="Disordered" evidence="11">
    <location>
        <begin position="267"/>
        <end position="291"/>
    </location>
</feature>
<keyword evidence="8 10" id="KW-0418">Kinase</keyword>
<dbReference type="GO" id="GO:0032958">
    <property type="term" value="P:inositol phosphate biosynthetic process"/>
    <property type="evidence" value="ECO:0007669"/>
    <property type="project" value="TreeGrafter"/>
</dbReference>
<evidence type="ECO:0000256" key="4">
    <source>
        <dbReference type="ARBA" id="ARBA00012023"/>
    </source>
</evidence>
<sequence length="449" mass="50786">MTTTPTPPGLVPPPVPNRVLDDPDDWEYFGEGANNVLYRYVGADTFFKPYLLRLRKLLPGSPTTQKLHNHLHGRFGPLMGEYLMRTEIIALSSFLIPALNLLLKSIDEDEQPTDWAGRPVNPPKKKRRLLDEKEPWGLLVEDMSCGNYLYLYPPAPPRRQAEMDDDEDEDMDMEGEDEGEIWKDMAMIEFKPKWLTQSPNAPANWKLCRTCAVRLMQHHKNKERQGQIEEEHEPEAAEFCPLDLSSGDPARIEKATFAIVNMDNAVMIADPTPPSDDDEGEDSSPLPPNINEQLAGALSNSLVTLLTNFFRTSPVIPLLTQLQSRFGSRGVFTSATLQLMGDNETLPSEEDLKRAGMATGEIYENIVADEDDIWTAMTLRDCSLFLKVWVRKRRGRGMEAKIDCKIGDLDLKGGEGGRAVYWRDVERRLRMGGWYTGKDVSRNCRTGED</sequence>
<evidence type="ECO:0000256" key="7">
    <source>
        <dbReference type="ARBA" id="ARBA00022741"/>
    </source>
</evidence>
<name>A0A3N4KD74_9PEZI</name>
<dbReference type="Gene3D" id="3.30.200.110">
    <property type="entry name" value="Inositol-pentakisphosphate 2-kinase, N-lobe"/>
    <property type="match status" value="1"/>
</dbReference>
<evidence type="ECO:0000313" key="13">
    <source>
        <dbReference type="Proteomes" id="UP000277580"/>
    </source>
</evidence>
<comment type="function">
    <text evidence="2">Has kinase activity and phosphorylates inositol-1,3,4,5,6-pentakisphosphate (Ins(1,3,4,5,6)P5) to produce 1,2,3,4,5,6-hexakisphosphate (InsP6), also known as phytate.</text>
</comment>
<dbReference type="InterPro" id="IPR043001">
    <property type="entry name" value="IP5_2-K_N_lobe"/>
</dbReference>
<dbReference type="OrthoDB" id="272370at2759"/>
<dbReference type="InterPro" id="IPR009286">
    <property type="entry name" value="Ins_P5_2-kin"/>
</dbReference>
<dbReference type="Pfam" id="PF06090">
    <property type="entry name" value="Ins_P5_2-kin"/>
    <property type="match status" value="1"/>
</dbReference>
<evidence type="ECO:0000256" key="6">
    <source>
        <dbReference type="ARBA" id="ARBA00022679"/>
    </source>
</evidence>
<evidence type="ECO:0000256" key="10">
    <source>
        <dbReference type="RuleBase" id="RU364126"/>
    </source>
</evidence>
<comment type="similarity">
    <text evidence="3">Belongs to the IPK1 type 1 family.</text>
</comment>
<dbReference type="GO" id="GO:0035299">
    <property type="term" value="F:inositol-1,3,4,5,6-pentakisphosphate 2-kinase activity"/>
    <property type="evidence" value="ECO:0007669"/>
    <property type="project" value="UniProtKB-EC"/>
</dbReference>
<dbReference type="GO" id="GO:0005634">
    <property type="term" value="C:nucleus"/>
    <property type="evidence" value="ECO:0007669"/>
    <property type="project" value="TreeGrafter"/>
</dbReference>
<keyword evidence="6 10" id="KW-0808">Transferase</keyword>
<evidence type="ECO:0000256" key="2">
    <source>
        <dbReference type="ARBA" id="ARBA00003979"/>
    </source>
</evidence>
<keyword evidence="13" id="KW-1185">Reference proteome</keyword>
<comment type="function">
    <text evidence="10">Phosphorylates Ins(1,3,4,5,6)P5 at position 2 to form Ins(1,2,3,4,5,6)P6 (InsP6 or phytate).</text>
</comment>
<keyword evidence="9 10" id="KW-0067">ATP-binding</keyword>